<dbReference type="InterPro" id="IPR050135">
    <property type="entry name" value="dGTPase-like"/>
</dbReference>
<comment type="caution">
    <text evidence="2">The sequence shown here is derived from an EMBL/GenBank/DDBJ whole genome shotgun (WGS) entry which is preliminary data.</text>
</comment>
<name>A0ABR3PXI8_9TREE</name>
<evidence type="ECO:0000259" key="1">
    <source>
        <dbReference type="SMART" id="SM00471"/>
    </source>
</evidence>
<dbReference type="Proteomes" id="UP001565368">
    <property type="component" value="Unassembled WGS sequence"/>
</dbReference>
<sequence length="360" mass="38225">MPSPAPAPAPDLPLAHLAPPTTAVRTGHFQTLHPSPTSALITDAIHGAVELAEPVLLDLLAAPAVRRLAGVHQHGVTGLLGHTARVTRLEHSVGAMLLVRRAGGGLEEQVAALLHDVSHTVLSHVVDCAFPPGARGSFHEDEKERYVATTSLPALLRAHGLDPSAVLDEEAYPLVERPAPHLCADRLDYGLRDAAAFGVLSVADARATAADVLAYPSATAADRTLALRDPGLALALARAYAAADAAVWANPSFSALYVRTGAIIAAMVADGRVRDAELWALSDEQFWQTLKERASAEEQAELRDIEGVLPPPRRLEGSAKIRTLDPDVVVPGGLVPLSTVRPEWAAEREAYIAKRRAEPW</sequence>
<dbReference type="PANTHER" id="PTHR11373">
    <property type="entry name" value="DEOXYNUCLEOSIDE TRIPHOSPHATE TRIPHOSPHOHYDROLASE"/>
    <property type="match status" value="1"/>
</dbReference>
<evidence type="ECO:0000313" key="2">
    <source>
        <dbReference type="EMBL" id="KAL1406882.1"/>
    </source>
</evidence>
<dbReference type="GeneID" id="95987334"/>
<feature type="domain" description="HD/PDEase" evidence="1">
    <location>
        <begin position="84"/>
        <end position="199"/>
    </location>
</feature>
<reference evidence="2 3" key="1">
    <citation type="submission" date="2023-08" db="EMBL/GenBank/DDBJ databases">
        <title>Annotated Genome Sequence of Vanrija albida AlHP1.</title>
        <authorList>
            <person name="Herzog R."/>
        </authorList>
    </citation>
    <scope>NUCLEOTIDE SEQUENCE [LARGE SCALE GENOMIC DNA]</scope>
    <source>
        <strain evidence="2 3">AlHP1</strain>
    </source>
</reference>
<dbReference type="SUPFAM" id="SSF109604">
    <property type="entry name" value="HD-domain/PDEase-like"/>
    <property type="match status" value="1"/>
</dbReference>
<proteinExistence type="predicted"/>
<dbReference type="RefSeq" id="XP_069206826.1">
    <property type="nucleotide sequence ID" value="XM_069354755.1"/>
</dbReference>
<keyword evidence="3" id="KW-1185">Reference proteome</keyword>
<organism evidence="2 3">
    <name type="scientific">Vanrija albida</name>
    <dbReference type="NCBI Taxonomy" id="181172"/>
    <lineage>
        <taxon>Eukaryota</taxon>
        <taxon>Fungi</taxon>
        <taxon>Dikarya</taxon>
        <taxon>Basidiomycota</taxon>
        <taxon>Agaricomycotina</taxon>
        <taxon>Tremellomycetes</taxon>
        <taxon>Trichosporonales</taxon>
        <taxon>Trichosporonaceae</taxon>
        <taxon>Vanrija</taxon>
    </lineage>
</organism>
<evidence type="ECO:0000313" key="3">
    <source>
        <dbReference type="Proteomes" id="UP001565368"/>
    </source>
</evidence>
<dbReference type="PANTHER" id="PTHR11373:SF4">
    <property type="entry name" value="DEOXYNUCLEOSIDE TRIPHOSPHATE TRIPHOSPHOHYDROLASE SAMHD1"/>
    <property type="match status" value="1"/>
</dbReference>
<dbReference type="SMART" id="SM00471">
    <property type="entry name" value="HDc"/>
    <property type="match status" value="1"/>
</dbReference>
<accession>A0ABR3PXI8</accession>
<dbReference type="Gene3D" id="1.10.3210.10">
    <property type="entry name" value="Hypothetical protein af1432"/>
    <property type="match status" value="1"/>
</dbReference>
<protein>
    <recommendedName>
        <fullName evidence="1">HD/PDEase domain-containing protein</fullName>
    </recommendedName>
</protein>
<dbReference type="EMBL" id="JBBXJM010000005">
    <property type="protein sequence ID" value="KAL1406882.1"/>
    <property type="molecule type" value="Genomic_DNA"/>
</dbReference>
<dbReference type="InterPro" id="IPR003607">
    <property type="entry name" value="HD/PDEase_dom"/>
</dbReference>
<gene>
    <name evidence="2" type="ORF">Q8F55_006291</name>
</gene>